<accession>A0A0F9JIU1</accession>
<organism evidence="1">
    <name type="scientific">marine sediment metagenome</name>
    <dbReference type="NCBI Taxonomy" id="412755"/>
    <lineage>
        <taxon>unclassified sequences</taxon>
        <taxon>metagenomes</taxon>
        <taxon>ecological metagenomes</taxon>
    </lineage>
</organism>
<sequence length="126" mass="14956">MTERWKIHYIREPDGTIRTTEDSLEWAKWFQTADRRICLDVIPLRSLFWRILRILFFLRPRGGYLSTVFLGIDHNFGYEGPPILFETMGFDLDIDVESRWATENEARIGHDVILQMLQAKRARGEI</sequence>
<proteinExistence type="predicted"/>
<name>A0A0F9JIU1_9ZZZZ</name>
<dbReference type="AlphaFoldDB" id="A0A0F9JIU1"/>
<dbReference type="EMBL" id="LAZR01009977">
    <property type="protein sequence ID" value="KKM69508.1"/>
    <property type="molecule type" value="Genomic_DNA"/>
</dbReference>
<evidence type="ECO:0000313" key="1">
    <source>
        <dbReference type="EMBL" id="KKM69508.1"/>
    </source>
</evidence>
<reference evidence="1" key="1">
    <citation type="journal article" date="2015" name="Nature">
        <title>Complex archaea that bridge the gap between prokaryotes and eukaryotes.</title>
        <authorList>
            <person name="Spang A."/>
            <person name="Saw J.H."/>
            <person name="Jorgensen S.L."/>
            <person name="Zaremba-Niedzwiedzka K."/>
            <person name="Martijn J."/>
            <person name="Lind A.E."/>
            <person name="van Eijk R."/>
            <person name="Schleper C."/>
            <person name="Guy L."/>
            <person name="Ettema T.J."/>
        </authorList>
    </citation>
    <scope>NUCLEOTIDE SEQUENCE</scope>
</reference>
<protein>
    <submittedName>
        <fullName evidence="1">Uncharacterized protein</fullName>
    </submittedName>
</protein>
<comment type="caution">
    <text evidence="1">The sequence shown here is derived from an EMBL/GenBank/DDBJ whole genome shotgun (WGS) entry which is preliminary data.</text>
</comment>
<gene>
    <name evidence="1" type="ORF">LCGC14_1450100</name>
</gene>